<feature type="compositionally biased region" description="Basic and acidic residues" evidence="1">
    <location>
        <begin position="16"/>
        <end position="30"/>
    </location>
</feature>
<sequence length="141" mass="15641">MAPNQNAGRNNIPVPDSKHLSDGMEQERRISAVSEIQSQEDDDSISLISGYYETNSDVDKTDTIIQRSSPTKVTTLRQTRPEAPIQARYGEVQRRGLDAIQPVQRTEAPAKSAVSLRLDLNLDVEVNLKAKIRGDLTLTLL</sequence>
<dbReference type="AlphaFoldDB" id="A0A9W9I292"/>
<accession>A0A9W9I292</accession>
<evidence type="ECO:0000256" key="1">
    <source>
        <dbReference type="SAM" id="MobiDB-lite"/>
    </source>
</evidence>
<evidence type="ECO:0000313" key="2">
    <source>
        <dbReference type="EMBL" id="KAJ5166575.1"/>
    </source>
</evidence>
<dbReference type="PANTHER" id="PTHR35587">
    <property type="entry name" value="EXPRESSED PROTEIN"/>
    <property type="match status" value="1"/>
</dbReference>
<comment type="caution">
    <text evidence="2">The sequence shown here is derived from an EMBL/GenBank/DDBJ whole genome shotgun (WGS) entry which is preliminary data.</text>
</comment>
<reference evidence="2" key="1">
    <citation type="submission" date="2022-11" db="EMBL/GenBank/DDBJ databases">
        <authorList>
            <person name="Petersen C."/>
        </authorList>
    </citation>
    <scope>NUCLEOTIDE SEQUENCE</scope>
    <source>
        <strain evidence="2">IBT 26290</strain>
    </source>
</reference>
<protein>
    <submittedName>
        <fullName evidence="2">Uncharacterized protein</fullName>
    </submittedName>
</protein>
<gene>
    <name evidence="2" type="ORF">N7482_005356</name>
</gene>
<organism evidence="2 3">
    <name type="scientific">Penicillium canariense</name>
    <dbReference type="NCBI Taxonomy" id="189055"/>
    <lineage>
        <taxon>Eukaryota</taxon>
        <taxon>Fungi</taxon>
        <taxon>Dikarya</taxon>
        <taxon>Ascomycota</taxon>
        <taxon>Pezizomycotina</taxon>
        <taxon>Eurotiomycetes</taxon>
        <taxon>Eurotiomycetidae</taxon>
        <taxon>Eurotiales</taxon>
        <taxon>Aspergillaceae</taxon>
        <taxon>Penicillium</taxon>
    </lineage>
</organism>
<evidence type="ECO:0000313" key="3">
    <source>
        <dbReference type="Proteomes" id="UP001149163"/>
    </source>
</evidence>
<dbReference type="RefSeq" id="XP_056543036.1">
    <property type="nucleotide sequence ID" value="XM_056687481.1"/>
</dbReference>
<feature type="region of interest" description="Disordered" evidence="1">
    <location>
        <begin position="1"/>
        <end position="41"/>
    </location>
</feature>
<dbReference type="PANTHER" id="PTHR35587:SF6">
    <property type="entry name" value="BZIP DOMAIN-CONTAINING PROTEIN"/>
    <property type="match status" value="1"/>
</dbReference>
<keyword evidence="3" id="KW-1185">Reference proteome</keyword>
<dbReference type="GeneID" id="81426657"/>
<dbReference type="Proteomes" id="UP001149163">
    <property type="component" value="Unassembled WGS sequence"/>
</dbReference>
<dbReference type="OrthoDB" id="2279190at2759"/>
<reference evidence="2" key="2">
    <citation type="journal article" date="2023" name="IMA Fungus">
        <title>Comparative genomic study of the Penicillium genus elucidates a diverse pangenome and 15 lateral gene transfer events.</title>
        <authorList>
            <person name="Petersen C."/>
            <person name="Sorensen T."/>
            <person name="Nielsen M.R."/>
            <person name="Sondergaard T.E."/>
            <person name="Sorensen J.L."/>
            <person name="Fitzpatrick D.A."/>
            <person name="Frisvad J.C."/>
            <person name="Nielsen K.L."/>
        </authorList>
    </citation>
    <scope>NUCLEOTIDE SEQUENCE</scope>
    <source>
        <strain evidence="2">IBT 26290</strain>
    </source>
</reference>
<dbReference type="EMBL" id="JAPQKN010000003">
    <property type="protein sequence ID" value="KAJ5166575.1"/>
    <property type="molecule type" value="Genomic_DNA"/>
</dbReference>
<name>A0A9W9I292_9EURO</name>
<proteinExistence type="predicted"/>